<keyword evidence="1" id="KW-0732">Signal</keyword>
<gene>
    <name evidence="3" type="ORF">JZO70_01890</name>
</gene>
<proteinExistence type="predicted"/>
<feature type="chain" id="PRO_5046115036" evidence="1">
    <location>
        <begin position="28"/>
        <end position="214"/>
    </location>
</feature>
<evidence type="ECO:0000256" key="1">
    <source>
        <dbReference type="SAM" id="SignalP"/>
    </source>
</evidence>
<accession>A0ABS3L5K8</accession>
<dbReference type="Proteomes" id="UP000664601">
    <property type="component" value="Unassembled WGS sequence"/>
</dbReference>
<dbReference type="RefSeq" id="WP_207671845.1">
    <property type="nucleotide sequence ID" value="NZ_JAFREM010000004.1"/>
</dbReference>
<reference evidence="3 4" key="1">
    <citation type="submission" date="2021-03" db="EMBL/GenBank/DDBJ databases">
        <title>Enterococcal diversity collection.</title>
        <authorList>
            <person name="Gilmore M.S."/>
            <person name="Schwartzman J."/>
            <person name="Van Tyne D."/>
            <person name="Martin M."/>
            <person name="Earl A.M."/>
            <person name="Manson A.L."/>
            <person name="Straub T."/>
            <person name="Salamzade R."/>
            <person name="Saavedra J."/>
            <person name="Lebreton F."/>
            <person name="Prichula J."/>
            <person name="Schaufler K."/>
            <person name="Gaca A."/>
            <person name="Sgardioli B."/>
            <person name="Wagenaar J."/>
            <person name="Strong T."/>
        </authorList>
    </citation>
    <scope>NUCLEOTIDE SEQUENCE [LARGE SCALE GENOMIC DNA]</scope>
    <source>
        <strain evidence="3 4">669A</strain>
    </source>
</reference>
<name>A0ABS3L5K8_9ENTE</name>
<dbReference type="InterPro" id="IPR027994">
    <property type="entry name" value="WxL_dom"/>
</dbReference>
<comment type="caution">
    <text evidence="3">The sequence shown here is derived from an EMBL/GenBank/DDBJ whole genome shotgun (WGS) entry which is preliminary data.</text>
</comment>
<protein>
    <submittedName>
        <fullName evidence="3">WxL domain-containing protein</fullName>
    </submittedName>
</protein>
<organism evidence="3 4">
    <name type="scientific">Candidatus Enterococcus moelleringii</name>
    <dbReference type="NCBI Taxonomy" id="2815325"/>
    <lineage>
        <taxon>Bacteria</taxon>
        <taxon>Bacillati</taxon>
        <taxon>Bacillota</taxon>
        <taxon>Bacilli</taxon>
        <taxon>Lactobacillales</taxon>
        <taxon>Enterococcaceae</taxon>
        <taxon>Enterococcus</taxon>
    </lineage>
</organism>
<feature type="signal peptide" evidence="1">
    <location>
        <begin position="1"/>
        <end position="27"/>
    </location>
</feature>
<evidence type="ECO:0000313" key="4">
    <source>
        <dbReference type="Proteomes" id="UP000664601"/>
    </source>
</evidence>
<dbReference type="Pfam" id="PF13731">
    <property type="entry name" value="WxL"/>
    <property type="match status" value="1"/>
</dbReference>
<dbReference type="EMBL" id="JAFREM010000004">
    <property type="protein sequence ID" value="MBO1304897.1"/>
    <property type="molecule type" value="Genomic_DNA"/>
</dbReference>
<feature type="domain" description="WxL" evidence="2">
    <location>
        <begin position="46"/>
        <end position="206"/>
    </location>
</feature>
<evidence type="ECO:0000313" key="3">
    <source>
        <dbReference type="EMBL" id="MBO1304897.1"/>
    </source>
</evidence>
<keyword evidence="4" id="KW-1185">Reference proteome</keyword>
<sequence>MKKILATLTLTGIVLGAWTGFASTASAATITNGTATSDTPAQGNSTAEFTIDAGKLSLDKVSDLKFSKNGTNPTIEDFTDDQKLTLDGTKITDNQASVSDYRGSHDGWKLAVNMTPFSNGKDTISGNTLTLTAKSDSSNGVAVETTPPVTTDITDNGKDNIFITAAPDKGTFSNIFALGGELNVPANPSIQAGTYTSTLTWTLSATAQAQPAAE</sequence>
<evidence type="ECO:0000259" key="2">
    <source>
        <dbReference type="Pfam" id="PF13731"/>
    </source>
</evidence>